<dbReference type="InterPro" id="IPR013979">
    <property type="entry name" value="TIF_beta_prop-like"/>
</dbReference>
<dbReference type="AlphaFoldDB" id="A0AAJ8KHG8"/>
<dbReference type="EMBL" id="CP144530">
    <property type="protein sequence ID" value="WWC58362.1"/>
    <property type="molecule type" value="Genomic_DNA"/>
</dbReference>
<proteinExistence type="inferred from homology"/>
<evidence type="ECO:0000256" key="2">
    <source>
        <dbReference type="ARBA" id="ARBA00013819"/>
    </source>
</evidence>
<keyword evidence="5" id="KW-0677">Repeat</keyword>
<keyword evidence="6 8" id="KW-0810">Translation regulation</keyword>
<evidence type="ECO:0000313" key="11">
    <source>
        <dbReference type="EMBL" id="WWC58362.1"/>
    </source>
</evidence>
<dbReference type="InterPro" id="IPR015943">
    <property type="entry name" value="WD40/YVTN_repeat-like_dom_sf"/>
</dbReference>
<evidence type="ECO:0000313" key="12">
    <source>
        <dbReference type="Proteomes" id="UP000078595"/>
    </source>
</evidence>
<gene>
    <name evidence="11" type="ORF">I303_100902</name>
</gene>
<dbReference type="RefSeq" id="XP_065824293.1">
    <property type="nucleotide sequence ID" value="XM_065968221.1"/>
</dbReference>
<organism evidence="11 12">
    <name type="scientific">Kwoniella dejecticola CBS 10117</name>
    <dbReference type="NCBI Taxonomy" id="1296121"/>
    <lineage>
        <taxon>Eukaryota</taxon>
        <taxon>Fungi</taxon>
        <taxon>Dikarya</taxon>
        <taxon>Basidiomycota</taxon>
        <taxon>Agaricomycotina</taxon>
        <taxon>Tremellomycetes</taxon>
        <taxon>Tremellales</taxon>
        <taxon>Cryptococcaceae</taxon>
        <taxon>Kwoniella</taxon>
    </lineage>
</organism>
<evidence type="ECO:0000256" key="8">
    <source>
        <dbReference type="PIRNR" id="PIRNR017222"/>
    </source>
</evidence>
<evidence type="ECO:0000256" key="6">
    <source>
        <dbReference type="ARBA" id="ARBA00022845"/>
    </source>
</evidence>
<dbReference type="PANTHER" id="PTHR13227:SF0">
    <property type="entry name" value="EUKARYOTIC TRANSLATION INITIATION FACTOR 2A"/>
    <property type="match status" value="1"/>
</dbReference>
<evidence type="ECO:0000256" key="3">
    <source>
        <dbReference type="ARBA" id="ARBA00022540"/>
    </source>
</evidence>
<feature type="region of interest" description="Disordered" evidence="9">
    <location>
        <begin position="458"/>
        <end position="598"/>
    </location>
</feature>
<evidence type="ECO:0000256" key="9">
    <source>
        <dbReference type="SAM" id="MobiDB-lite"/>
    </source>
</evidence>
<evidence type="ECO:0000256" key="4">
    <source>
        <dbReference type="ARBA" id="ARBA00022574"/>
    </source>
</evidence>
<dbReference type="GO" id="GO:0006417">
    <property type="term" value="P:regulation of translation"/>
    <property type="evidence" value="ECO:0007669"/>
    <property type="project" value="UniProtKB-KW"/>
</dbReference>
<dbReference type="GO" id="GO:0003743">
    <property type="term" value="F:translation initiation factor activity"/>
    <property type="evidence" value="ECO:0007669"/>
    <property type="project" value="UniProtKB-UniRule"/>
</dbReference>
<accession>A0AAJ8KHG8</accession>
<feature type="domain" description="Translation initiation factor beta propellor-like" evidence="10">
    <location>
        <begin position="250"/>
        <end position="443"/>
    </location>
</feature>
<comment type="function">
    <text evidence="8">Functions in the early steps of protein synthesis of a small number of specific mRNAs. Acts by directing the binding of methionyl-tRNAi to 40S ribosomal subunits. In contrast to the eIF-2 complex, it binds methionyl-tRNAi to 40S subunits in a codon-dependent manner, whereas the eIF-2 complex binds methionyl-tRNAi to 40S subunits in a GTP-dependent manner.</text>
</comment>
<dbReference type="Gene3D" id="2.130.10.10">
    <property type="entry name" value="YVTN repeat-like/Quinoprotein amine dehydrogenase"/>
    <property type="match status" value="1"/>
</dbReference>
<reference evidence="11" key="2">
    <citation type="submission" date="2024-02" db="EMBL/GenBank/DDBJ databases">
        <title>Comparative genomics of Cryptococcus and Kwoniella reveals pathogenesis evolution and contrasting modes of karyotype evolution via chromosome fusion or intercentromeric recombination.</title>
        <authorList>
            <person name="Coelho M.A."/>
            <person name="David-Palma M."/>
            <person name="Shea T."/>
            <person name="Bowers K."/>
            <person name="McGinley-Smith S."/>
            <person name="Mohammad A.W."/>
            <person name="Gnirke A."/>
            <person name="Yurkov A.M."/>
            <person name="Nowrousian M."/>
            <person name="Sun S."/>
            <person name="Cuomo C.A."/>
            <person name="Heitman J."/>
        </authorList>
    </citation>
    <scope>NUCLEOTIDE SEQUENCE</scope>
    <source>
        <strain evidence="11">CBS 10117</strain>
    </source>
</reference>
<reference evidence="11" key="1">
    <citation type="submission" date="2013-07" db="EMBL/GenBank/DDBJ databases">
        <authorList>
            <consortium name="The Broad Institute Genome Sequencing Platform"/>
            <person name="Cuomo C."/>
            <person name="Litvintseva A."/>
            <person name="Chen Y."/>
            <person name="Heitman J."/>
            <person name="Sun S."/>
            <person name="Springer D."/>
            <person name="Dromer F."/>
            <person name="Young S.K."/>
            <person name="Zeng Q."/>
            <person name="Gargeya S."/>
            <person name="Fitzgerald M."/>
            <person name="Abouelleil A."/>
            <person name="Alvarado L."/>
            <person name="Berlin A.M."/>
            <person name="Chapman S.B."/>
            <person name="Dewar J."/>
            <person name="Goldberg J."/>
            <person name="Griggs A."/>
            <person name="Gujja S."/>
            <person name="Hansen M."/>
            <person name="Howarth C."/>
            <person name="Imamovic A."/>
            <person name="Larimer J."/>
            <person name="McCowan C."/>
            <person name="Murphy C."/>
            <person name="Pearson M."/>
            <person name="Priest M."/>
            <person name="Roberts A."/>
            <person name="Saif S."/>
            <person name="Shea T."/>
            <person name="Sykes S."/>
            <person name="Wortman J."/>
            <person name="Nusbaum C."/>
            <person name="Birren B."/>
        </authorList>
    </citation>
    <scope>NUCLEOTIDE SEQUENCE</scope>
    <source>
        <strain evidence="11">CBS 10117</strain>
    </source>
</reference>
<dbReference type="Proteomes" id="UP000078595">
    <property type="component" value="Chromosome 1"/>
</dbReference>
<keyword evidence="3 8" id="KW-0396">Initiation factor</keyword>
<dbReference type="GO" id="GO:0043022">
    <property type="term" value="F:ribosome binding"/>
    <property type="evidence" value="ECO:0007669"/>
    <property type="project" value="UniProtKB-UniRule"/>
</dbReference>
<evidence type="ECO:0000256" key="7">
    <source>
        <dbReference type="ARBA" id="ARBA00022917"/>
    </source>
</evidence>
<comment type="similarity">
    <text evidence="1 8">Belongs to the WD repeat EIF2A family.</text>
</comment>
<evidence type="ECO:0000256" key="1">
    <source>
        <dbReference type="ARBA" id="ARBA00009573"/>
    </source>
</evidence>
<dbReference type="PIRSF" id="PIRSF017222">
    <property type="entry name" value="eIF2A"/>
    <property type="match status" value="1"/>
</dbReference>
<evidence type="ECO:0000259" key="10">
    <source>
        <dbReference type="Pfam" id="PF08662"/>
    </source>
</evidence>
<feature type="compositionally biased region" description="Polar residues" evidence="9">
    <location>
        <begin position="514"/>
        <end position="524"/>
    </location>
</feature>
<dbReference type="SUPFAM" id="SSF82171">
    <property type="entry name" value="DPP6 N-terminal domain-like"/>
    <property type="match status" value="1"/>
</dbReference>
<dbReference type="InterPro" id="IPR011387">
    <property type="entry name" value="TIF2A"/>
</dbReference>
<keyword evidence="7 8" id="KW-0648">Protein biosynthesis</keyword>
<dbReference type="PANTHER" id="PTHR13227">
    <property type="entry name" value="EUKARYOTIC TRANSLATION INITIATION FACTOR 2A"/>
    <property type="match status" value="1"/>
</dbReference>
<keyword evidence="4" id="KW-0853">WD repeat</keyword>
<keyword evidence="12" id="KW-1185">Reference proteome</keyword>
<dbReference type="GeneID" id="28964605"/>
<dbReference type="GO" id="GO:0003729">
    <property type="term" value="F:mRNA binding"/>
    <property type="evidence" value="ECO:0007669"/>
    <property type="project" value="TreeGrafter"/>
</dbReference>
<dbReference type="KEGG" id="kdj:28964605"/>
<name>A0AAJ8KHG8_9TREE</name>
<sequence length="651" mass="70155">MSATHYAFRAQKTAGIADGPSWEISSRIPADTAATRCYTHSSDGGWLAYAEGSNVHILPSSSSSSSSPVIISQPNVLALNFSPLSTNLFTFERPVKQENGDMHKNVKAWNVKTGEEVGGWYSKSMDGWEPIITSDESHLIRAGASDIAVFQPPLAPRPISRVRVEGVKGIFLSAPTSLAAGVTSSKPVHPHQEPAVAIWIGEKKGAPASISLYPLSSLLPKSSTATANGNGTSEEIKTETKDLPNTVARKAFYKADKLNVKWNNAGTQALFMAQSDVDVTGKSYYGETNLYLVSLDGSFDGLVDLDKEGPIYDFTWSPNSREFVVTYGYMPARVQLFDSKAKPVFSFGSQHRNFLLYQPQGRLLLSAGFGNLAGGVDIWDVSTRNKVAEFKASNSSHCEFSPCGQYILTATLSPRLRVDNGVKIWWCGGQLLHIQPIEELYQASFAPRLVKDIQPFPAVVPKAPEPNESVAKYGKKGDTTNGGDSKPAGAYRPPGARGTLASDAYSRRDDDKSSPNGSGASTPTPMFRGGKPAGRYIPGSAPPGSAPKEPVNDDKKKRTRKRGKGENEEKPAAATSGAVEQVTEDVSKVDIKDEGDDANSKKIRNLTKKLKAIEDLKTRLAGGEVLERTQVKKIESEQQVRDEIASLGGSA</sequence>
<evidence type="ECO:0000256" key="5">
    <source>
        <dbReference type="ARBA" id="ARBA00022737"/>
    </source>
</evidence>
<dbReference type="GO" id="GO:0022627">
    <property type="term" value="C:cytosolic small ribosomal subunit"/>
    <property type="evidence" value="ECO:0007669"/>
    <property type="project" value="TreeGrafter"/>
</dbReference>
<dbReference type="Pfam" id="PF08662">
    <property type="entry name" value="eIF2A"/>
    <property type="match status" value="1"/>
</dbReference>
<protein>
    <recommendedName>
        <fullName evidence="2 8">Eukaryotic translation initiation factor 2A</fullName>
        <shortName evidence="8">eIF-2A</shortName>
    </recommendedName>
</protein>
<dbReference type="GO" id="GO:0000049">
    <property type="term" value="F:tRNA binding"/>
    <property type="evidence" value="ECO:0007669"/>
    <property type="project" value="UniProtKB-UniRule"/>
</dbReference>